<keyword evidence="3" id="KW-0624">Polysaccharide degradation</keyword>
<dbReference type="PANTHER" id="PTHR11177">
    <property type="entry name" value="CHITINASE"/>
    <property type="match status" value="1"/>
</dbReference>
<evidence type="ECO:0000256" key="1">
    <source>
        <dbReference type="ARBA" id="ARBA00009121"/>
    </source>
</evidence>
<dbReference type="InterPro" id="IPR013783">
    <property type="entry name" value="Ig-like_fold"/>
</dbReference>
<dbReference type="Pfam" id="PF08329">
    <property type="entry name" value="ChitinaseA_N"/>
    <property type="match status" value="1"/>
</dbReference>
<evidence type="ECO:0000256" key="6">
    <source>
        <dbReference type="SAM" id="SignalP"/>
    </source>
</evidence>
<dbReference type="PANTHER" id="PTHR11177:SF317">
    <property type="entry name" value="CHITINASE 12-RELATED"/>
    <property type="match status" value="1"/>
</dbReference>
<dbReference type="SMART" id="SM00636">
    <property type="entry name" value="Glyco_18"/>
    <property type="match status" value="1"/>
</dbReference>
<dbReference type="InterPro" id="IPR001223">
    <property type="entry name" value="Glyco_hydro18_cat"/>
</dbReference>
<dbReference type="InterPro" id="IPR013540">
    <property type="entry name" value="ChitinaseA_N"/>
</dbReference>
<evidence type="ECO:0000313" key="8">
    <source>
        <dbReference type="EMBL" id="QIJ96693.1"/>
    </source>
</evidence>
<dbReference type="GO" id="GO:0005975">
    <property type="term" value="P:carbohydrate metabolic process"/>
    <property type="evidence" value="ECO:0007669"/>
    <property type="project" value="InterPro"/>
</dbReference>
<organism evidence="8">
    <name type="scientific">Glyphodes pyloalis</name>
    <name type="common">Lesser mulberry snout moth</name>
    <dbReference type="NCBI Taxonomy" id="1242752"/>
    <lineage>
        <taxon>Eukaryota</taxon>
        <taxon>Metazoa</taxon>
        <taxon>Ecdysozoa</taxon>
        <taxon>Arthropoda</taxon>
        <taxon>Hexapoda</taxon>
        <taxon>Insecta</taxon>
        <taxon>Pterygota</taxon>
        <taxon>Neoptera</taxon>
        <taxon>Endopterygota</taxon>
        <taxon>Lepidoptera</taxon>
        <taxon>Glossata</taxon>
        <taxon>Ditrysia</taxon>
        <taxon>Pyraloidea</taxon>
        <taxon>Crambidae</taxon>
        <taxon>Spilomelinae</taxon>
        <taxon>Glyphodes</taxon>
    </lineage>
</organism>
<dbReference type="GO" id="GO:0006032">
    <property type="term" value="P:chitin catabolic process"/>
    <property type="evidence" value="ECO:0007669"/>
    <property type="project" value="UniProtKB-KW"/>
</dbReference>
<protein>
    <submittedName>
        <fullName evidence="8">Chitinase-h</fullName>
    </submittedName>
</protein>
<dbReference type="Gene3D" id="3.20.20.80">
    <property type="entry name" value="Glycosidases"/>
    <property type="match status" value="1"/>
</dbReference>
<accession>A0A6G7S6Y6</accession>
<dbReference type="CDD" id="cd06548">
    <property type="entry name" value="GH18_chitinase"/>
    <property type="match status" value="1"/>
</dbReference>
<proteinExistence type="evidence at transcript level"/>
<dbReference type="Gene3D" id="2.60.40.10">
    <property type="entry name" value="Immunoglobulins"/>
    <property type="match status" value="1"/>
</dbReference>
<keyword evidence="6" id="KW-0732">Signal</keyword>
<evidence type="ECO:0000256" key="3">
    <source>
        <dbReference type="ARBA" id="ARBA00023024"/>
    </source>
</evidence>
<evidence type="ECO:0000256" key="5">
    <source>
        <dbReference type="RuleBase" id="RU000489"/>
    </source>
</evidence>
<dbReference type="PROSITE" id="PS51910">
    <property type="entry name" value="GH18_2"/>
    <property type="match status" value="1"/>
</dbReference>
<dbReference type="PROSITE" id="PS01095">
    <property type="entry name" value="GH18_1"/>
    <property type="match status" value="1"/>
</dbReference>
<dbReference type="SUPFAM" id="SSF81296">
    <property type="entry name" value="E set domains"/>
    <property type="match status" value="1"/>
</dbReference>
<evidence type="ECO:0000259" key="7">
    <source>
        <dbReference type="PROSITE" id="PS51910"/>
    </source>
</evidence>
<dbReference type="SUPFAM" id="SSF54556">
    <property type="entry name" value="Chitinase insertion domain"/>
    <property type="match status" value="1"/>
</dbReference>
<feature type="signal peptide" evidence="6">
    <location>
        <begin position="1"/>
        <end position="20"/>
    </location>
</feature>
<comment type="similarity">
    <text evidence="1">Belongs to the glycosyl hydrolase 18 family. Chitinase class II subfamily.</text>
</comment>
<dbReference type="InterPro" id="IPR014756">
    <property type="entry name" value="Ig_E-set"/>
</dbReference>
<keyword evidence="3" id="KW-0119">Carbohydrate metabolism</keyword>
<keyword evidence="4 5" id="KW-0326">Glycosidase</keyword>
<dbReference type="InterPro" id="IPR050314">
    <property type="entry name" value="Glycosyl_Hydrlase_18"/>
</dbReference>
<name>A0A6G7S6Y6_GLYPY</name>
<dbReference type="GO" id="GO:0008061">
    <property type="term" value="F:chitin binding"/>
    <property type="evidence" value="ECO:0007669"/>
    <property type="project" value="InterPro"/>
</dbReference>
<dbReference type="InterPro" id="IPR017853">
    <property type="entry name" value="GH"/>
</dbReference>
<dbReference type="EMBL" id="MN915092">
    <property type="protein sequence ID" value="QIJ96693.1"/>
    <property type="molecule type" value="mRNA"/>
</dbReference>
<evidence type="ECO:0000256" key="4">
    <source>
        <dbReference type="ARBA" id="ARBA00023295"/>
    </source>
</evidence>
<dbReference type="Pfam" id="PF00704">
    <property type="entry name" value="Glyco_hydro_18"/>
    <property type="match status" value="1"/>
</dbReference>
<keyword evidence="2 5" id="KW-0378">Hydrolase</keyword>
<sequence>MVMKSSALLVLAAIIAAAAGQRPSPPVINSEQRVFSIIEVDLSATAYNDLVTKKDSANVLITWTVATGGIANWARVFCNGLVCWSGASSATGSASYSVSRGGRYETIVQVCNSFGCSHSEFIEIIVADTDGSHLSPLEYAIEENHVPFEQTSGKIVGTYFMEWGVYGRNYPLNRVPISNLNYILYAFIPICGGEGINDSLEDSSFQALQNACAGREDFKVAIHDPWAALQVSQQGVNTSSDPYRGNFGQLMMLKQLKPDFKIIPSIGGWTLSDPFYFFDDAVKRKTFIDSVKDFLETWKFFDGVDIDWEFPGGNGANPNLGNPDVDGDTYIALMKELREMLDELSAETGRKYELTSAISAGWEKIKMVDYGIAQKYMDHIFLMTYDFYVGSVIDVLGHQTALYAPAWNSSEVFTADHAVKLLVEQGVPTEKLVLGCAMYGRGWTGVYNYTDGIPFTGQAIGPVAGTWEDGVVDYRVIPEGISAGSYDYYFDDVAVAAYVFNNETGDLISFDDTKSATLKGEYVVEHNLAGLFSWQIQADNGDVLNGMNIGVGNTPVAAN</sequence>
<dbReference type="InterPro" id="IPR029070">
    <property type="entry name" value="Chitinase_insertion_sf"/>
</dbReference>
<evidence type="ECO:0000256" key="2">
    <source>
        <dbReference type="ARBA" id="ARBA00022801"/>
    </source>
</evidence>
<dbReference type="InterPro" id="IPR011583">
    <property type="entry name" value="Chitinase_II/V-like_cat"/>
</dbReference>
<feature type="domain" description="GH18" evidence="7">
    <location>
        <begin position="154"/>
        <end position="554"/>
    </location>
</feature>
<dbReference type="AlphaFoldDB" id="A0A6G7S6Y6"/>
<dbReference type="InterPro" id="IPR001579">
    <property type="entry name" value="Glyco_hydro_18_chit_AS"/>
</dbReference>
<dbReference type="GO" id="GO:0004568">
    <property type="term" value="F:chitinase activity"/>
    <property type="evidence" value="ECO:0007669"/>
    <property type="project" value="InterPro"/>
</dbReference>
<keyword evidence="3" id="KW-0146">Chitin degradation</keyword>
<reference evidence="8" key="1">
    <citation type="submission" date="2020-01" db="EMBL/GenBank/DDBJ databases">
        <authorList>
            <person name="Sheng S."/>
        </authorList>
    </citation>
    <scope>NUCLEOTIDE SEQUENCE</scope>
    <source>
        <tissue evidence="8">Whole body</tissue>
    </source>
</reference>
<dbReference type="SUPFAM" id="SSF51445">
    <property type="entry name" value="(Trans)glycosidases"/>
    <property type="match status" value="1"/>
</dbReference>
<dbReference type="Gene3D" id="3.10.50.10">
    <property type="match status" value="1"/>
</dbReference>
<feature type="chain" id="PRO_5026357831" evidence="6">
    <location>
        <begin position="21"/>
        <end position="559"/>
    </location>
</feature>